<keyword evidence="1" id="KW-0175">Coiled coil</keyword>
<dbReference type="NCBIfam" id="NF033542">
    <property type="entry name" value="transpos_IS110"/>
    <property type="match status" value="1"/>
</dbReference>
<dbReference type="PANTHER" id="PTHR33055">
    <property type="entry name" value="TRANSPOSASE FOR INSERTION SEQUENCE ELEMENT IS1111A"/>
    <property type="match status" value="1"/>
</dbReference>
<evidence type="ECO:0000259" key="2">
    <source>
        <dbReference type="Pfam" id="PF01548"/>
    </source>
</evidence>
<dbReference type="PANTHER" id="PTHR33055:SF13">
    <property type="entry name" value="TRANSPOSASE"/>
    <property type="match status" value="1"/>
</dbReference>
<feature type="domain" description="Transposase IS116/IS110/IS902 C-terminal" evidence="3">
    <location>
        <begin position="289"/>
        <end position="371"/>
    </location>
</feature>
<feature type="domain" description="Transposase IS110-like N-terminal" evidence="2">
    <location>
        <begin position="19"/>
        <end position="179"/>
    </location>
</feature>
<dbReference type="GO" id="GO:0003677">
    <property type="term" value="F:DNA binding"/>
    <property type="evidence" value="ECO:0007669"/>
    <property type="project" value="InterPro"/>
</dbReference>
<proteinExistence type="predicted"/>
<reference evidence="4 5" key="1">
    <citation type="submission" date="2016-01" db="EMBL/GenBank/DDBJ databases">
        <title>Complete genome sequence of strain Lentibacillus amyloliquefaciens LAM0015T isolated from saline sediment.</title>
        <authorList>
            <person name="Wang J.-L."/>
            <person name="He M.-X."/>
        </authorList>
    </citation>
    <scope>NUCLEOTIDE SEQUENCE [LARGE SCALE GENOMIC DNA]</scope>
    <source>
        <strain evidence="4 5">LAM0015</strain>
    </source>
</reference>
<gene>
    <name evidence="4" type="ORF">AOX59_13475</name>
</gene>
<evidence type="ECO:0000313" key="4">
    <source>
        <dbReference type="EMBL" id="ALX49489.1"/>
    </source>
</evidence>
<keyword evidence="5" id="KW-1185">Reference proteome</keyword>
<dbReference type="KEGG" id="lao:AOX59_13475"/>
<dbReference type="InterPro" id="IPR003346">
    <property type="entry name" value="Transposase_20"/>
</dbReference>
<dbReference type="InterPro" id="IPR047650">
    <property type="entry name" value="Transpos_IS110"/>
</dbReference>
<dbReference type="InterPro" id="IPR002525">
    <property type="entry name" value="Transp_IS110-like_N"/>
</dbReference>
<evidence type="ECO:0000313" key="5">
    <source>
        <dbReference type="Proteomes" id="UP000050331"/>
    </source>
</evidence>
<dbReference type="RefSeq" id="WP_068446308.1">
    <property type="nucleotide sequence ID" value="NZ_CP013862.1"/>
</dbReference>
<protein>
    <submittedName>
        <fullName evidence="4">Transposase</fullName>
    </submittedName>
</protein>
<dbReference type="Pfam" id="PF01548">
    <property type="entry name" value="DEDD_Tnp_IS110"/>
    <property type="match status" value="1"/>
</dbReference>
<dbReference type="STRING" id="1472767.AOX59_13475"/>
<name>A0A0U4E9F9_9BACI</name>
<organism evidence="4 5">
    <name type="scientific">Lentibacillus amyloliquefaciens</name>
    <dbReference type="NCBI Taxonomy" id="1472767"/>
    <lineage>
        <taxon>Bacteria</taxon>
        <taxon>Bacillati</taxon>
        <taxon>Bacillota</taxon>
        <taxon>Bacilli</taxon>
        <taxon>Bacillales</taxon>
        <taxon>Bacillaceae</taxon>
        <taxon>Lentibacillus</taxon>
    </lineage>
</organism>
<accession>A0A0U4E9F9</accession>
<dbReference type="Proteomes" id="UP000050331">
    <property type="component" value="Chromosome"/>
</dbReference>
<dbReference type="Pfam" id="PF02371">
    <property type="entry name" value="Transposase_20"/>
    <property type="match status" value="1"/>
</dbReference>
<feature type="coiled-coil region" evidence="1">
    <location>
        <begin position="248"/>
        <end position="282"/>
    </location>
</feature>
<sequence length="428" mass="48798">MDFTQNQRLAQMNERTLIIGVDVAKHKHVARAIDDRGRDLTKRLVFANTMDGFSNLLTWARELSEAHDRPDLMIGMEPTGHYWLNLAYHLKARGIHTVVVNPMKVKRFKEMDDDSPTKNDTKDAKVIAQIVKDGRFHEPTLPEDVYAELREGMKVYDIMQEDLSSIKAQMQNALDRYFPEFLQVFKDWTGKAALHLLEKGFLPEDVRQASEEALRAEVKAAAKRAVGTKRIQALKQAAETSVGLTVGLRMAREEFRYLIEQYKRIEERLVALEAQLEELVLHVPGADQMTAIKGVSALTVAGFFAEVGDLANYRDPRQIIKLAGLNLKVNQSGKFKGQTTITKRGRKRLRSLLFQVARPLAFHNEAFRKLHEHYRHRSTNPLTGKQSFVALSRKLVKIFYTLGTRECAFSETRMIRDIPGISDLQEAA</sequence>
<evidence type="ECO:0000256" key="1">
    <source>
        <dbReference type="SAM" id="Coils"/>
    </source>
</evidence>
<evidence type="ECO:0000259" key="3">
    <source>
        <dbReference type="Pfam" id="PF02371"/>
    </source>
</evidence>
<dbReference type="OrthoDB" id="9790935at2"/>
<dbReference type="GO" id="GO:0006313">
    <property type="term" value="P:DNA transposition"/>
    <property type="evidence" value="ECO:0007669"/>
    <property type="project" value="InterPro"/>
</dbReference>
<dbReference type="AlphaFoldDB" id="A0A0U4E9F9"/>
<dbReference type="EMBL" id="CP013862">
    <property type="protein sequence ID" value="ALX49489.1"/>
    <property type="molecule type" value="Genomic_DNA"/>
</dbReference>
<dbReference type="GO" id="GO:0004803">
    <property type="term" value="F:transposase activity"/>
    <property type="evidence" value="ECO:0007669"/>
    <property type="project" value="InterPro"/>
</dbReference>